<evidence type="ECO:0000256" key="1">
    <source>
        <dbReference type="SAM" id="MobiDB-lite"/>
    </source>
</evidence>
<evidence type="ECO:0000259" key="2">
    <source>
        <dbReference type="Pfam" id="PF14436"/>
    </source>
</evidence>
<dbReference type="AlphaFoldDB" id="A0A1R0L1J1"/>
<sequence>MPRTRVTLDATKGARVGGGHAPGNGQRATSEFPAGWTDEQIIAVVKDVANDPSEPRRRQYNGRWRCTGERYGVHVIVLVEDDGNVKTGYPVAGPGVVRNPDTAADPANPTVEDLAAGRISFFGESLLDQIADRLAPDVLAFYRTLHWSGEWEELADVLIAHAVNENLRLGVDEFATLESLLNSFDLPIDGFLYLNDRAHTLATLRP</sequence>
<protein>
    <recommendedName>
        <fullName evidence="2">Bacterial EndoU nuclease domain-containing protein</fullName>
    </recommendedName>
</protein>
<dbReference type="InterPro" id="IPR029501">
    <property type="entry name" value="EndoU_bac"/>
</dbReference>
<dbReference type="Pfam" id="PF14436">
    <property type="entry name" value="EndoU_bacteria"/>
    <property type="match status" value="1"/>
</dbReference>
<dbReference type="Proteomes" id="UP000187486">
    <property type="component" value="Unassembled WGS sequence"/>
</dbReference>
<reference evidence="3 4" key="1">
    <citation type="submission" date="2016-01" db="EMBL/GenBank/DDBJ databases">
        <title>Amycolatopsis coloradensis genome sequencing and assembly.</title>
        <authorList>
            <person name="Mayilraj S."/>
        </authorList>
    </citation>
    <scope>NUCLEOTIDE SEQUENCE [LARGE SCALE GENOMIC DNA]</scope>
    <source>
        <strain evidence="3 4">DSM 44225</strain>
    </source>
</reference>
<dbReference type="STRING" id="76021.BS329_06785"/>
<feature type="domain" description="Bacterial EndoU nuclease" evidence="2">
    <location>
        <begin position="22"/>
        <end position="91"/>
    </location>
</feature>
<proteinExistence type="predicted"/>
<organism evidence="3 4">
    <name type="scientific">Amycolatopsis coloradensis</name>
    <dbReference type="NCBI Taxonomy" id="76021"/>
    <lineage>
        <taxon>Bacteria</taxon>
        <taxon>Bacillati</taxon>
        <taxon>Actinomycetota</taxon>
        <taxon>Actinomycetes</taxon>
        <taxon>Pseudonocardiales</taxon>
        <taxon>Pseudonocardiaceae</taxon>
        <taxon>Amycolatopsis</taxon>
    </lineage>
</organism>
<evidence type="ECO:0000313" key="4">
    <source>
        <dbReference type="Proteomes" id="UP000187486"/>
    </source>
</evidence>
<keyword evidence="4" id="KW-1185">Reference proteome</keyword>
<evidence type="ECO:0000313" key="3">
    <source>
        <dbReference type="EMBL" id="OLZ55667.1"/>
    </source>
</evidence>
<dbReference type="GO" id="GO:0004519">
    <property type="term" value="F:endonuclease activity"/>
    <property type="evidence" value="ECO:0007669"/>
    <property type="project" value="InterPro"/>
</dbReference>
<gene>
    <name evidence="3" type="ORF">BS329_06785</name>
</gene>
<dbReference type="OrthoDB" id="4554968at2"/>
<comment type="caution">
    <text evidence="3">The sequence shown here is derived from an EMBL/GenBank/DDBJ whole genome shotgun (WGS) entry which is preliminary data.</text>
</comment>
<name>A0A1R0L1J1_9PSEU</name>
<feature type="region of interest" description="Disordered" evidence="1">
    <location>
        <begin position="1"/>
        <end position="30"/>
    </location>
</feature>
<dbReference type="EMBL" id="MQUQ01000003">
    <property type="protein sequence ID" value="OLZ55667.1"/>
    <property type="molecule type" value="Genomic_DNA"/>
</dbReference>
<accession>A0A1R0L1J1</accession>